<evidence type="ECO:0000313" key="1">
    <source>
        <dbReference type="EMBL" id="KAH9330681.1"/>
    </source>
</evidence>
<feature type="non-terminal residue" evidence="1">
    <location>
        <position position="1"/>
    </location>
</feature>
<protein>
    <submittedName>
        <fullName evidence="1">Uncharacterized protein</fullName>
    </submittedName>
</protein>
<name>A0AA38LNS3_TAXCH</name>
<gene>
    <name evidence="1" type="ORF">KI387_002789</name>
</gene>
<dbReference type="AlphaFoldDB" id="A0AA38LNS3"/>
<organism evidence="1 2">
    <name type="scientific">Taxus chinensis</name>
    <name type="common">Chinese yew</name>
    <name type="synonym">Taxus wallichiana var. chinensis</name>
    <dbReference type="NCBI Taxonomy" id="29808"/>
    <lineage>
        <taxon>Eukaryota</taxon>
        <taxon>Viridiplantae</taxon>
        <taxon>Streptophyta</taxon>
        <taxon>Embryophyta</taxon>
        <taxon>Tracheophyta</taxon>
        <taxon>Spermatophyta</taxon>
        <taxon>Pinopsida</taxon>
        <taxon>Pinidae</taxon>
        <taxon>Conifers II</taxon>
        <taxon>Cupressales</taxon>
        <taxon>Taxaceae</taxon>
        <taxon>Taxus</taxon>
    </lineage>
</organism>
<dbReference type="Proteomes" id="UP000824469">
    <property type="component" value="Unassembled WGS sequence"/>
</dbReference>
<sequence length="69" mass="8114">EHMNVSKDHINYLKPISPSYQLLNSNTMEKINKIQIQKEFSSSMENKEEEILSELEDSDNEEELITIDE</sequence>
<proteinExistence type="predicted"/>
<keyword evidence="2" id="KW-1185">Reference proteome</keyword>
<comment type="caution">
    <text evidence="1">The sequence shown here is derived from an EMBL/GenBank/DDBJ whole genome shotgun (WGS) entry which is preliminary data.</text>
</comment>
<evidence type="ECO:0000313" key="2">
    <source>
        <dbReference type="Proteomes" id="UP000824469"/>
    </source>
</evidence>
<dbReference type="EMBL" id="JAHRHJ020000001">
    <property type="protein sequence ID" value="KAH9330681.1"/>
    <property type="molecule type" value="Genomic_DNA"/>
</dbReference>
<feature type="non-terminal residue" evidence="1">
    <location>
        <position position="69"/>
    </location>
</feature>
<reference evidence="1 2" key="1">
    <citation type="journal article" date="2021" name="Nat. Plants">
        <title>The Taxus genome provides insights into paclitaxel biosynthesis.</title>
        <authorList>
            <person name="Xiong X."/>
            <person name="Gou J."/>
            <person name="Liao Q."/>
            <person name="Li Y."/>
            <person name="Zhou Q."/>
            <person name="Bi G."/>
            <person name="Li C."/>
            <person name="Du R."/>
            <person name="Wang X."/>
            <person name="Sun T."/>
            <person name="Guo L."/>
            <person name="Liang H."/>
            <person name="Lu P."/>
            <person name="Wu Y."/>
            <person name="Zhang Z."/>
            <person name="Ro D.K."/>
            <person name="Shang Y."/>
            <person name="Huang S."/>
            <person name="Yan J."/>
        </authorList>
    </citation>
    <scope>NUCLEOTIDE SEQUENCE [LARGE SCALE GENOMIC DNA]</scope>
    <source>
        <strain evidence="1">Ta-2019</strain>
    </source>
</reference>
<accession>A0AA38LNS3</accession>